<keyword evidence="5" id="KW-0325">Glycoprotein</keyword>
<dbReference type="GO" id="GO:0016757">
    <property type="term" value="F:glycosyltransferase activity"/>
    <property type="evidence" value="ECO:0007669"/>
    <property type="project" value="UniProtKB-KW"/>
</dbReference>
<protein>
    <submittedName>
        <fullName evidence="7">Uncharacterized protein</fullName>
    </submittedName>
</protein>
<dbReference type="OrthoDB" id="191334at2759"/>
<keyword evidence="3" id="KW-0808">Transferase</keyword>
<comment type="subcellular location">
    <subcellularLocation>
        <location evidence="1">Membrane</location>
        <topology evidence="1">Single-pass type II membrane protein</topology>
    </subcellularLocation>
</comment>
<evidence type="ECO:0000256" key="6">
    <source>
        <dbReference type="SAM" id="MobiDB-lite"/>
    </source>
</evidence>
<evidence type="ECO:0000256" key="2">
    <source>
        <dbReference type="ARBA" id="ARBA00022676"/>
    </source>
</evidence>
<comment type="caution">
    <text evidence="7">The sequence shown here is derived from an EMBL/GenBank/DDBJ whole genome shotgun (WGS) entry which is preliminary data.</text>
</comment>
<reference evidence="7" key="1">
    <citation type="submission" date="2020-03" db="EMBL/GenBank/DDBJ databases">
        <title>A high-quality chromosome-level genome assembly of a woody plant with both climbing and erect habits, Rhamnella rubrinervis.</title>
        <authorList>
            <person name="Lu Z."/>
            <person name="Yang Y."/>
            <person name="Zhu X."/>
            <person name="Sun Y."/>
        </authorList>
    </citation>
    <scope>NUCLEOTIDE SEQUENCE</scope>
    <source>
        <strain evidence="7">BYM</strain>
        <tissue evidence="7">Leaf</tissue>
    </source>
</reference>
<dbReference type="Pfam" id="PF02485">
    <property type="entry name" value="Branch"/>
    <property type="match status" value="1"/>
</dbReference>
<dbReference type="GO" id="GO:0016020">
    <property type="term" value="C:membrane"/>
    <property type="evidence" value="ECO:0007669"/>
    <property type="project" value="UniProtKB-SubCell"/>
</dbReference>
<evidence type="ECO:0000313" key="7">
    <source>
        <dbReference type="EMBL" id="KAF3456980.1"/>
    </source>
</evidence>
<keyword evidence="2" id="KW-0328">Glycosyltransferase</keyword>
<evidence type="ECO:0000256" key="4">
    <source>
        <dbReference type="ARBA" id="ARBA00023136"/>
    </source>
</evidence>
<name>A0A8K0MTG8_9ROSA</name>
<feature type="region of interest" description="Disordered" evidence="6">
    <location>
        <begin position="1"/>
        <end position="20"/>
    </location>
</feature>
<keyword evidence="4" id="KW-0472">Membrane</keyword>
<evidence type="ECO:0000256" key="5">
    <source>
        <dbReference type="ARBA" id="ARBA00023180"/>
    </source>
</evidence>
<gene>
    <name evidence="7" type="ORF">FNV43_RR01637</name>
</gene>
<proteinExistence type="predicted"/>
<dbReference type="InterPro" id="IPR003406">
    <property type="entry name" value="Glyco_trans_14"/>
</dbReference>
<evidence type="ECO:0000313" key="8">
    <source>
        <dbReference type="Proteomes" id="UP000796880"/>
    </source>
</evidence>
<dbReference type="Proteomes" id="UP000796880">
    <property type="component" value="Unassembled WGS sequence"/>
</dbReference>
<dbReference type="EMBL" id="VOIH02000001">
    <property type="protein sequence ID" value="KAF3456980.1"/>
    <property type="molecule type" value="Genomic_DNA"/>
</dbReference>
<sequence>MYRDDGLYQATQDQQGLREEEDLRQEISSRCFCLSRHYCFHHFSLAERVVLTRKLAEVVVDDTTVFPIGGQYLSFMDQPLPADASKEHNCIPDEHYVQTILAETEYRENGAVA</sequence>
<dbReference type="AlphaFoldDB" id="A0A8K0MTG8"/>
<keyword evidence="8" id="KW-1185">Reference proteome</keyword>
<accession>A0A8K0MTG8</accession>
<evidence type="ECO:0000256" key="3">
    <source>
        <dbReference type="ARBA" id="ARBA00022679"/>
    </source>
</evidence>
<organism evidence="7 8">
    <name type="scientific">Rhamnella rubrinervis</name>
    <dbReference type="NCBI Taxonomy" id="2594499"/>
    <lineage>
        <taxon>Eukaryota</taxon>
        <taxon>Viridiplantae</taxon>
        <taxon>Streptophyta</taxon>
        <taxon>Embryophyta</taxon>
        <taxon>Tracheophyta</taxon>
        <taxon>Spermatophyta</taxon>
        <taxon>Magnoliopsida</taxon>
        <taxon>eudicotyledons</taxon>
        <taxon>Gunneridae</taxon>
        <taxon>Pentapetalae</taxon>
        <taxon>rosids</taxon>
        <taxon>fabids</taxon>
        <taxon>Rosales</taxon>
        <taxon>Rhamnaceae</taxon>
        <taxon>rhamnoid group</taxon>
        <taxon>Rhamneae</taxon>
        <taxon>Rhamnella</taxon>
    </lineage>
</organism>
<evidence type="ECO:0000256" key="1">
    <source>
        <dbReference type="ARBA" id="ARBA00004606"/>
    </source>
</evidence>